<organism evidence="2 3">
    <name type="scientific">Williamsoniiplasma somnilux</name>
    <dbReference type="NCBI Taxonomy" id="215578"/>
    <lineage>
        <taxon>Bacteria</taxon>
        <taxon>Bacillati</taxon>
        <taxon>Mycoplasmatota</taxon>
        <taxon>Mollicutes</taxon>
        <taxon>Entomoplasmatales</taxon>
        <taxon>Williamsoniiplasma</taxon>
    </lineage>
</organism>
<keyword evidence="1" id="KW-1133">Transmembrane helix</keyword>
<feature type="transmembrane region" description="Helical" evidence="1">
    <location>
        <begin position="21"/>
        <end position="43"/>
    </location>
</feature>
<keyword evidence="1" id="KW-0472">Membrane</keyword>
<evidence type="ECO:0000256" key="1">
    <source>
        <dbReference type="SAM" id="Phobius"/>
    </source>
</evidence>
<keyword evidence="3" id="KW-1185">Reference proteome</keyword>
<sequence length="243" mass="28491">MFKIKNYTKGWIKDWHFWFEALLGLAIFAFLFLKIILAILEIIEIQINIRQWINEQDLDSLTTAQIMAHLTDKTIYNQDYASWIIIGVNKESETITAMANIGSYIFYWFSYFTHDSNILVGIWLLALSSSKIYPKLNSKDYRFLTYNWSLVVTTFITITSVIFTFLLVPTYFFGNVNQGDINITFLDIVSGVVLHIIFPWIFIIYQIWINPMKVQFAPKEYAKRKWFAGPMLLVIYSVGSCFN</sequence>
<dbReference type="EMBL" id="CP024965">
    <property type="protein sequence ID" value="ATZ18877.1"/>
    <property type="molecule type" value="Genomic_DNA"/>
</dbReference>
<gene>
    <name evidence="2" type="ORF">ESOMN_v1c04950</name>
</gene>
<protein>
    <submittedName>
        <fullName evidence="2">Uncharacterized protein</fullName>
    </submittedName>
</protein>
<evidence type="ECO:0000313" key="3">
    <source>
        <dbReference type="Proteomes" id="UP000232230"/>
    </source>
</evidence>
<dbReference type="KEGG" id="esx:ESOMN_v1c04950"/>
<name>A0A2K8NYK7_9MOLU</name>
<feature type="transmembrane region" description="Helical" evidence="1">
    <location>
        <begin position="148"/>
        <end position="173"/>
    </location>
</feature>
<evidence type="ECO:0000313" key="2">
    <source>
        <dbReference type="EMBL" id="ATZ18877.1"/>
    </source>
</evidence>
<feature type="transmembrane region" description="Helical" evidence="1">
    <location>
        <begin position="185"/>
        <end position="205"/>
    </location>
</feature>
<reference evidence="2 3" key="1">
    <citation type="submission" date="2017-11" db="EMBL/GenBank/DDBJ databases">
        <title>Genome sequence of Entomoplasma somnilux PYAN-1 (ATCC 49194).</title>
        <authorList>
            <person name="Lo W.-S."/>
            <person name="Gasparich G.E."/>
            <person name="Kuo C.-H."/>
        </authorList>
    </citation>
    <scope>NUCLEOTIDE SEQUENCE [LARGE SCALE GENOMIC DNA]</scope>
    <source>
        <strain evidence="2 3">PYAN-1</strain>
    </source>
</reference>
<dbReference type="Proteomes" id="UP000232230">
    <property type="component" value="Chromosome"/>
</dbReference>
<feature type="transmembrane region" description="Helical" evidence="1">
    <location>
        <begin position="105"/>
        <end position="127"/>
    </location>
</feature>
<keyword evidence="1" id="KW-0812">Transmembrane</keyword>
<proteinExistence type="predicted"/>
<dbReference type="RefSeq" id="WP_024863398.1">
    <property type="nucleotide sequence ID" value="NZ_CP024965.1"/>
</dbReference>
<accession>A0A2K8NYK7</accession>
<dbReference type="AlphaFoldDB" id="A0A2K8NYK7"/>